<proteinExistence type="predicted"/>
<evidence type="ECO:0008006" key="5">
    <source>
        <dbReference type="Google" id="ProtNLM"/>
    </source>
</evidence>
<organism evidence="3 4">
    <name type="scientific">Favolaschia claudopus</name>
    <dbReference type="NCBI Taxonomy" id="2862362"/>
    <lineage>
        <taxon>Eukaryota</taxon>
        <taxon>Fungi</taxon>
        <taxon>Dikarya</taxon>
        <taxon>Basidiomycota</taxon>
        <taxon>Agaricomycotina</taxon>
        <taxon>Agaricomycetes</taxon>
        <taxon>Agaricomycetidae</taxon>
        <taxon>Agaricales</taxon>
        <taxon>Marasmiineae</taxon>
        <taxon>Mycenaceae</taxon>
        <taxon>Favolaschia</taxon>
    </lineage>
</organism>
<name>A0AAW0AXW8_9AGAR</name>
<comment type="caution">
    <text evidence="3">The sequence shown here is derived from an EMBL/GenBank/DDBJ whole genome shotgun (WGS) entry which is preliminary data.</text>
</comment>
<sequence length="392" mass="42133">MNVLVDDDDPLIRYIQYDPPSGWANYGPLSQFNGTTHVSATPGDTATLQFTGNSISLYGSIQPSNIGSKLNFSIDGMAAGSVVGVEIPSIIHNQLFWASSILEEALHTLVVTVDHHTMRPDPNLLNRTFFLDYFIYNTAATTVMALETKRLIDDGDSNVIYSEYGWKAGTNSDGSLKGTLHSSESQGAWTAVEFQGTDISVFGTAQGTASFTIDSSPSVTLPKSQGQLFESNGLHAGSHILNITSVDGSLEIDYFLVTPPVGNGTTMSQSPAHPTSTAVTHTAPSSAPVTPTSSTSQLSKTAHLPTVIGGTMSGVVLLGLVLAFVLIRRRRMRTRTNGTQSLTSRWLRCQEDPESTIAPQPFRSSVSDESTENPPPPYTAKYFSRARRIPVS</sequence>
<feature type="compositionally biased region" description="Polar residues" evidence="1">
    <location>
        <begin position="265"/>
        <end position="279"/>
    </location>
</feature>
<feature type="region of interest" description="Disordered" evidence="1">
    <location>
        <begin position="265"/>
        <end position="297"/>
    </location>
</feature>
<evidence type="ECO:0000313" key="4">
    <source>
        <dbReference type="Proteomes" id="UP001362999"/>
    </source>
</evidence>
<dbReference type="Gene3D" id="2.60.120.260">
    <property type="entry name" value="Galactose-binding domain-like"/>
    <property type="match status" value="2"/>
</dbReference>
<dbReference type="Proteomes" id="UP001362999">
    <property type="component" value="Unassembled WGS sequence"/>
</dbReference>
<accession>A0AAW0AXW8</accession>
<feature type="region of interest" description="Disordered" evidence="1">
    <location>
        <begin position="351"/>
        <end position="392"/>
    </location>
</feature>
<evidence type="ECO:0000256" key="2">
    <source>
        <dbReference type="SAM" id="Phobius"/>
    </source>
</evidence>
<gene>
    <name evidence="3" type="ORF">R3P38DRAFT_1299598</name>
</gene>
<keyword evidence="2" id="KW-1133">Transmembrane helix</keyword>
<dbReference type="AlphaFoldDB" id="A0AAW0AXW8"/>
<evidence type="ECO:0000313" key="3">
    <source>
        <dbReference type="EMBL" id="KAK7018405.1"/>
    </source>
</evidence>
<evidence type="ECO:0000256" key="1">
    <source>
        <dbReference type="SAM" id="MobiDB-lite"/>
    </source>
</evidence>
<protein>
    <recommendedName>
        <fullName evidence="5">Transmembrane protein</fullName>
    </recommendedName>
</protein>
<feature type="compositionally biased region" description="Low complexity" evidence="1">
    <location>
        <begin position="280"/>
        <end position="296"/>
    </location>
</feature>
<feature type="transmembrane region" description="Helical" evidence="2">
    <location>
        <begin position="307"/>
        <end position="327"/>
    </location>
</feature>
<keyword evidence="2" id="KW-0472">Membrane</keyword>
<keyword evidence="2" id="KW-0812">Transmembrane</keyword>
<reference evidence="3 4" key="1">
    <citation type="journal article" date="2024" name="J Genomics">
        <title>Draft genome sequencing and assembly of Favolaschia claudopus CIRM-BRFM 2984 isolated from oak limbs.</title>
        <authorList>
            <person name="Navarro D."/>
            <person name="Drula E."/>
            <person name="Chaduli D."/>
            <person name="Cazenave R."/>
            <person name="Ahrendt S."/>
            <person name="Wang J."/>
            <person name="Lipzen A."/>
            <person name="Daum C."/>
            <person name="Barry K."/>
            <person name="Grigoriev I.V."/>
            <person name="Favel A."/>
            <person name="Rosso M.N."/>
            <person name="Martin F."/>
        </authorList>
    </citation>
    <scope>NUCLEOTIDE SEQUENCE [LARGE SCALE GENOMIC DNA]</scope>
    <source>
        <strain evidence="3 4">CIRM-BRFM 2984</strain>
    </source>
</reference>
<dbReference type="EMBL" id="JAWWNJ010000046">
    <property type="protein sequence ID" value="KAK7018405.1"/>
    <property type="molecule type" value="Genomic_DNA"/>
</dbReference>
<keyword evidence="4" id="KW-1185">Reference proteome</keyword>